<evidence type="ECO:0000256" key="3">
    <source>
        <dbReference type="ARBA" id="ARBA00023054"/>
    </source>
</evidence>
<gene>
    <name evidence="9" type="ORF">PCL_11812</name>
    <name evidence="8" type="ORF">Purlil1_6353</name>
</gene>
<dbReference type="EMBL" id="JAWRVI010000020">
    <property type="protein sequence ID" value="KAK4089364.1"/>
    <property type="molecule type" value="Genomic_DNA"/>
</dbReference>
<keyword evidence="2" id="KW-0677">Repeat</keyword>
<reference evidence="8 11" key="4">
    <citation type="journal article" date="2024" name="Microbiol. Resour. Announc.">
        <title>Genome annotations for the ascomycete fungi Trichoderma harzianum, Trichoderma aggressivum, and Purpureocillium lilacinum.</title>
        <authorList>
            <person name="Beijen E.P.W."/>
            <person name="Ohm R.A."/>
        </authorList>
    </citation>
    <scope>NUCLEOTIDE SEQUENCE [LARGE SCALE GENOMIC DNA]</scope>
    <source>
        <strain evidence="8 11">CBS 150709</strain>
    </source>
</reference>
<name>A0A2U3EB34_PURLI</name>
<comment type="caution">
    <text evidence="9">The sequence shown here is derived from an EMBL/GenBank/DDBJ whole genome shotgun (WGS) entry which is preliminary data.</text>
</comment>
<dbReference type="SMART" id="SM00320">
    <property type="entry name" value="WD40"/>
    <property type="match status" value="2"/>
</dbReference>
<dbReference type="SUPFAM" id="SSF50978">
    <property type="entry name" value="WD40 repeat-like"/>
    <property type="match status" value="1"/>
</dbReference>
<dbReference type="AlphaFoldDB" id="A0A2U3EB34"/>
<dbReference type="InterPro" id="IPR036322">
    <property type="entry name" value="WD40_repeat_dom_sf"/>
</dbReference>
<comment type="function">
    <text evidence="6">Involved in mitochondrial fission. Acts as an adapter protein required to form mitochondrial fission complexes. Formation of these complexes is required to promote constriction and fission of the mitochondrial compartment at a late step in mitochondrial division.</text>
</comment>
<keyword evidence="3" id="KW-0175">Coiled coil</keyword>
<accession>A0A2U3EB34</accession>
<evidence type="ECO:0000256" key="7">
    <source>
        <dbReference type="PROSITE-ProRule" id="PRU00221"/>
    </source>
</evidence>
<reference evidence="8" key="3">
    <citation type="submission" date="2023-11" db="EMBL/GenBank/DDBJ databases">
        <authorList>
            <person name="Beijen E."/>
            <person name="Ohm R.A."/>
        </authorList>
    </citation>
    <scope>NUCLEOTIDE SEQUENCE</scope>
    <source>
        <strain evidence="8">CBS 150709</strain>
    </source>
</reference>
<organism evidence="9 10">
    <name type="scientific">Purpureocillium lilacinum</name>
    <name type="common">Paecilomyces lilacinus</name>
    <dbReference type="NCBI Taxonomy" id="33203"/>
    <lineage>
        <taxon>Eukaryota</taxon>
        <taxon>Fungi</taxon>
        <taxon>Dikarya</taxon>
        <taxon>Ascomycota</taxon>
        <taxon>Pezizomycotina</taxon>
        <taxon>Sordariomycetes</taxon>
        <taxon>Hypocreomycetidae</taxon>
        <taxon>Hypocreales</taxon>
        <taxon>Ophiocordycipitaceae</taxon>
        <taxon>Purpureocillium</taxon>
    </lineage>
</organism>
<dbReference type="PANTHER" id="PTHR22847">
    <property type="entry name" value="WD40 REPEAT PROTEIN"/>
    <property type="match status" value="1"/>
</dbReference>
<evidence type="ECO:0000313" key="10">
    <source>
        <dbReference type="Proteomes" id="UP000245956"/>
    </source>
</evidence>
<dbReference type="Proteomes" id="UP001287286">
    <property type="component" value="Unassembled WGS sequence"/>
</dbReference>
<dbReference type="Proteomes" id="UP000245956">
    <property type="component" value="Unassembled WGS sequence"/>
</dbReference>
<dbReference type="PANTHER" id="PTHR22847:SF637">
    <property type="entry name" value="WD REPEAT DOMAIN 5B"/>
    <property type="match status" value="1"/>
</dbReference>
<keyword evidence="1 7" id="KW-0853">WD repeat</keyword>
<reference evidence="9 10" key="2">
    <citation type="journal article" date="2016" name="Front. Microbiol.">
        <title>Genome and transcriptome sequences reveal the specific parasitism of the nematophagous Purpureocillium lilacinum 36-1.</title>
        <authorList>
            <person name="Xie J."/>
            <person name="Li S."/>
            <person name="Mo C."/>
            <person name="Xiao X."/>
            <person name="Peng D."/>
            <person name="Wang G."/>
            <person name="Xiao Y."/>
        </authorList>
    </citation>
    <scope>NUCLEOTIDE SEQUENCE [LARGE SCALE GENOMIC DNA]</scope>
    <source>
        <strain evidence="9 10">36-1</strain>
    </source>
</reference>
<evidence type="ECO:0000256" key="6">
    <source>
        <dbReference type="ARBA" id="ARBA00043913"/>
    </source>
</evidence>
<dbReference type="Pfam" id="PF00400">
    <property type="entry name" value="WD40"/>
    <property type="match status" value="2"/>
</dbReference>
<keyword evidence="11" id="KW-1185">Reference proteome</keyword>
<evidence type="ECO:0000256" key="5">
    <source>
        <dbReference type="ARBA" id="ARBA00039789"/>
    </source>
</evidence>
<dbReference type="InterPro" id="IPR015943">
    <property type="entry name" value="WD40/YVTN_repeat-like_dom_sf"/>
</dbReference>
<evidence type="ECO:0000313" key="11">
    <source>
        <dbReference type="Proteomes" id="UP001287286"/>
    </source>
</evidence>
<reference evidence="9" key="1">
    <citation type="submission" date="2015-05" db="EMBL/GenBank/DDBJ databases">
        <authorList>
            <person name="Wang D.B."/>
            <person name="Wang M."/>
        </authorList>
    </citation>
    <scope>NUCLEOTIDE SEQUENCE</scope>
    <source>
        <strain evidence="9">36-1</strain>
    </source>
</reference>
<feature type="repeat" description="WD" evidence="7">
    <location>
        <begin position="56"/>
        <end position="82"/>
    </location>
</feature>
<dbReference type="PROSITE" id="PS50294">
    <property type="entry name" value="WD_REPEATS_REGION"/>
    <property type="match status" value="1"/>
</dbReference>
<evidence type="ECO:0000313" key="9">
    <source>
        <dbReference type="EMBL" id="PWI71718.1"/>
    </source>
</evidence>
<dbReference type="PROSITE" id="PS50082">
    <property type="entry name" value="WD_REPEATS_2"/>
    <property type="match status" value="2"/>
</dbReference>
<feature type="repeat" description="WD" evidence="7">
    <location>
        <begin position="83"/>
        <end position="113"/>
    </location>
</feature>
<proteinExistence type="inferred from homology"/>
<dbReference type="GO" id="GO:0005634">
    <property type="term" value="C:nucleus"/>
    <property type="evidence" value="ECO:0007669"/>
    <property type="project" value="TreeGrafter"/>
</dbReference>
<comment type="similarity">
    <text evidence="4">Belongs to the WD repeat MDV1/CAF4 family.</text>
</comment>
<sequence>MSSCLDATVQLASSRTLYDMAAANPLDGAARCVRSSNGTGSEHTAWWLMGFVRSFDSALVASASYDNTIRLWRVATGECVQTPEGHDDSVTSVAFSSDSTLVASGSDDKTIRL</sequence>
<protein>
    <recommendedName>
        <fullName evidence="5">Mitochondrial division protein 1</fullName>
    </recommendedName>
</protein>
<dbReference type="InterPro" id="IPR001680">
    <property type="entry name" value="WD40_rpt"/>
</dbReference>
<dbReference type="GO" id="GO:1990234">
    <property type="term" value="C:transferase complex"/>
    <property type="evidence" value="ECO:0007669"/>
    <property type="project" value="UniProtKB-ARBA"/>
</dbReference>
<evidence type="ECO:0000256" key="4">
    <source>
        <dbReference type="ARBA" id="ARBA00038415"/>
    </source>
</evidence>
<evidence type="ECO:0000256" key="1">
    <source>
        <dbReference type="ARBA" id="ARBA00022574"/>
    </source>
</evidence>
<evidence type="ECO:0000256" key="2">
    <source>
        <dbReference type="ARBA" id="ARBA00022737"/>
    </source>
</evidence>
<evidence type="ECO:0000313" key="8">
    <source>
        <dbReference type="EMBL" id="KAK4089364.1"/>
    </source>
</evidence>
<dbReference type="Gene3D" id="2.130.10.10">
    <property type="entry name" value="YVTN repeat-like/Quinoprotein amine dehydrogenase"/>
    <property type="match status" value="1"/>
</dbReference>
<dbReference type="EMBL" id="LCWV01000007">
    <property type="protein sequence ID" value="PWI71718.1"/>
    <property type="molecule type" value="Genomic_DNA"/>
</dbReference>